<dbReference type="GO" id="GO:0008933">
    <property type="term" value="F:peptidoglycan lytic transglycosylase activity"/>
    <property type="evidence" value="ECO:0007669"/>
    <property type="project" value="TreeGrafter"/>
</dbReference>
<dbReference type="KEGG" id="doe:DENOEST_1310"/>
<evidence type="ECO:0000313" key="4">
    <source>
        <dbReference type="Proteomes" id="UP000515733"/>
    </source>
</evidence>
<proteinExistence type="predicted"/>
<dbReference type="NCBIfam" id="TIGR02282">
    <property type="entry name" value="MltB"/>
    <property type="match status" value="1"/>
</dbReference>
<evidence type="ECO:0000313" key="3">
    <source>
        <dbReference type="EMBL" id="CAB1368475.1"/>
    </source>
</evidence>
<name>A0A6S6XUK2_9PROT</name>
<sequence length="339" mass="37919">MKFLPHILFFLAANLLPCSALASDYARREDVRDFIADISRRHDFDATELLILFHKVRPLPAVLKAIQPSRDPGIRSWQAYRGRFVEPRRIAAGIKFWGQHQDALLRAETLYGVPPEIIVAIIGVETIYGRHMGRFETFSALSNLAFDYPPRAELFRRELEALLLLAREEGHSPLAYHGSYAGALGMPQFLPSSQRRFAVDFDRDGAVDLRGSSADAIGSVGRFLSEHGWQRGGPILTPAAVRSERATELLAEGITPRRLPREMSDYGVEVEGAPEAPAALIDYVTPQAETEYRLGYQNFFVITRYNRSSFYATVVADLAAALRQVMSSEQRVAANTVPR</sequence>
<dbReference type="InterPro" id="IPR011757">
    <property type="entry name" value="Lytic_transglycosylase_MltB"/>
</dbReference>
<dbReference type="Pfam" id="PF13406">
    <property type="entry name" value="SLT_2"/>
    <property type="match status" value="1"/>
</dbReference>
<dbReference type="Gene3D" id="1.10.8.350">
    <property type="entry name" value="Bacterial muramidase"/>
    <property type="match status" value="1"/>
</dbReference>
<evidence type="ECO:0000256" key="1">
    <source>
        <dbReference type="PIRSR" id="PIRSR611757-1"/>
    </source>
</evidence>
<dbReference type="RefSeq" id="WP_145769591.1">
    <property type="nucleotide sequence ID" value="NZ_LR778301.1"/>
</dbReference>
<accession>A0A6S6XUK2</accession>
<dbReference type="PANTHER" id="PTHR30163">
    <property type="entry name" value="MEMBRANE-BOUND LYTIC MUREIN TRANSGLYCOSYLASE B"/>
    <property type="match status" value="1"/>
</dbReference>
<dbReference type="GO" id="GO:0009253">
    <property type="term" value="P:peptidoglycan catabolic process"/>
    <property type="evidence" value="ECO:0007669"/>
    <property type="project" value="TreeGrafter"/>
</dbReference>
<dbReference type="Proteomes" id="UP000515733">
    <property type="component" value="Chromosome"/>
</dbReference>
<feature type="active site" evidence="1">
    <location>
        <position position="125"/>
    </location>
</feature>
<dbReference type="AlphaFoldDB" id="A0A6S6XUK2"/>
<keyword evidence="4" id="KW-1185">Reference proteome</keyword>
<feature type="domain" description="Transglycosylase SLT" evidence="2">
    <location>
        <begin position="29"/>
        <end position="319"/>
    </location>
</feature>
<dbReference type="InterPro" id="IPR043426">
    <property type="entry name" value="MltB-like"/>
</dbReference>
<protein>
    <submittedName>
        <fullName evidence="3">Lytic murein transglycosylase B</fullName>
    </submittedName>
</protein>
<dbReference type="OrthoDB" id="9772911at2"/>
<dbReference type="PANTHER" id="PTHR30163:SF9">
    <property type="entry name" value="MEMBRANE-BOUND LYTIC MUREIN TRANSGLYCOSYLASE B"/>
    <property type="match status" value="1"/>
</dbReference>
<organism evidence="3 4">
    <name type="scientific">Denitratisoma oestradiolicum</name>
    <dbReference type="NCBI Taxonomy" id="311182"/>
    <lineage>
        <taxon>Bacteria</taxon>
        <taxon>Pseudomonadati</taxon>
        <taxon>Pseudomonadota</taxon>
        <taxon>Betaproteobacteria</taxon>
        <taxon>Nitrosomonadales</taxon>
        <taxon>Sterolibacteriaceae</taxon>
        <taxon>Denitratisoma</taxon>
    </lineage>
</organism>
<reference evidence="3 4" key="1">
    <citation type="submission" date="2020-03" db="EMBL/GenBank/DDBJ databases">
        <authorList>
            <consortium name="Genoscope - CEA"/>
            <person name="William W."/>
        </authorList>
    </citation>
    <scope>NUCLEOTIDE SEQUENCE [LARGE SCALE GENOMIC DNA]</scope>
    <source>
        <strain evidence="4">DSM 16959</strain>
    </source>
</reference>
<dbReference type="EMBL" id="LR778301">
    <property type="protein sequence ID" value="CAB1368475.1"/>
    <property type="molecule type" value="Genomic_DNA"/>
</dbReference>
<dbReference type="InterPro" id="IPR023346">
    <property type="entry name" value="Lysozyme-like_dom_sf"/>
</dbReference>
<evidence type="ECO:0000259" key="2">
    <source>
        <dbReference type="Pfam" id="PF13406"/>
    </source>
</evidence>
<dbReference type="InterPro" id="IPR031304">
    <property type="entry name" value="SLT_2"/>
</dbReference>
<dbReference type="CDD" id="cd13399">
    <property type="entry name" value="Slt35-like"/>
    <property type="match status" value="1"/>
</dbReference>
<dbReference type="SUPFAM" id="SSF53955">
    <property type="entry name" value="Lysozyme-like"/>
    <property type="match status" value="1"/>
</dbReference>
<dbReference type="Gene3D" id="1.10.530.10">
    <property type="match status" value="1"/>
</dbReference>
<gene>
    <name evidence="3" type="ORF">DENOEST_1310</name>
</gene>